<feature type="coiled-coil region" evidence="4">
    <location>
        <begin position="5"/>
        <end position="32"/>
    </location>
</feature>
<protein>
    <submittedName>
        <fullName evidence="5">Uncharacterized protein</fullName>
    </submittedName>
</protein>
<evidence type="ECO:0000256" key="3">
    <source>
        <dbReference type="PROSITE-ProRule" id="PRU00221"/>
    </source>
</evidence>
<dbReference type="PROSITE" id="PS50294">
    <property type="entry name" value="WD_REPEATS_REGION"/>
    <property type="match status" value="1"/>
</dbReference>
<reference evidence="5" key="1">
    <citation type="submission" date="2021-01" db="EMBL/GenBank/DDBJ databases">
        <authorList>
            <person name="Corre E."/>
            <person name="Pelletier E."/>
            <person name="Niang G."/>
            <person name="Scheremetjew M."/>
            <person name="Finn R."/>
            <person name="Kale V."/>
            <person name="Holt S."/>
            <person name="Cochrane G."/>
            <person name="Meng A."/>
            <person name="Brown T."/>
            <person name="Cohen L."/>
        </authorList>
    </citation>
    <scope>NUCLEOTIDE SEQUENCE</scope>
    <source>
        <strain evidence="5">CCMP1510</strain>
    </source>
</reference>
<dbReference type="InterPro" id="IPR001680">
    <property type="entry name" value="WD40_rpt"/>
</dbReference>
<dbReference type="InterPro" id="IPR019775">
    <property type="entry name" value="WD40_repeat_CS"/>
</dbReference>
<dbReference type="PROSITE" id="PS00678">
    <property type="entry name" value="WD_REPEATS_1"/>
    <property type="match status" value="1"/>
</dbReference>
<dbReference type="InterPro" id="IPR015943">
    <property type="entry name" value="WD40/YVTN_repeat-like_dom_sf"/>
</dbReference>
<dbReference type="InterPro" id="IPR050505">
    <property type="entry name" value="WDR55/POC1"/>
</dbReference>
<dbReference type="SUPFAM" id="SSF50978">
    <property type="entry name" value="WD40 repeat-like"/>
    <property type="match status" value="1"/>
</dbReference>
<evidence type="ECO:0000256" key="2">
    <source>
        <dbReference type="ARBA" id="ARBA00022737"/>
    </source>
</evidence>
<keyword evidence="2" id="KW-0677">Repeat</keyword>
<evidence type="ECO:0000256" key="4">
    <source>
        <dbReference type="SAM" id="Coils"/>
    </source>
</evidence>
<name>A0A7S3K695_9STRA</name>
<sequence length="567" mass="63336">MGTRQQEVNLRLEALETAFQAQQNEISNIAQNMITLSNDVQTMSQNIQQLTQLIQQTSSGTGITVTGNVSTTAGGRNNPIDKIQENNCFDAVIWSAYSSQQRIGNDVVIKLPDQSIVRGHGSILISQAETLAELIYVDDTNLLIDLSSIEQLSSKAIRFVLDHVHGAMRSEPPRKVLPQDFKSVWQILIAADYCGADACRRYVERKIIHDHLDNLTLSEIIELSASSEARFLSELKYATIFQLQKRNAHQLCQQRQEQLTFVIGNKCCIYNDAGKIQNSFYLKQNIPHCVAYSLQGSLLAISEYETCYIYDPDDSHNKTLQTIKQSGNLCALRFLPNDESKLFCASTNGQVKLWHALTGTCLKSLQRLNRVDAMAISLPAPNAFLACASSNFIYSFHHIHETNHANQMLIGHTDAVSALAFAPPDNHGMPLLASCAKDKSMKFWNLDAGTCLHSLTDLDDIQLNIVFTANGCYFITISLTRCQVWQPYTWQRLHNIHSSSQVLDASLLQQPIIAFPSIVTKDDLSSHTIEVWDVESAKCIRTIPTNILSSQQSNTTLLFRPPLAFES</sequence>
<dbReference type="Pfam" id="PF00400">
    <property type="entry name" value="WD40"/>
    <property type="match status" value="1"/>
</dbReference>
<dbReference type="PANTHER" id="PTHR44019">
    <property type="entry name" value="WD REPEAT-CONTAINING PROTEIN 55"/>
    <property type="match status" value="1"/>
</dbReference>
<accession>A0A7S3K695</accession>
<feature type="repeat" description="WD" evidence="3">
    <location>
        <begin position="409"/>
        <end position="454"/>
    </location>
</feature>
<gene>
    <name evidence="5" type="ORF">ALAG00032_LOCUS14397</name>
</gene>
<dbReference type="PROSITE" id="PS50082">
    <property type="entry name" value="WD_REPEATS_2"/>
    <property type="match status" value="1"/>
</dbReference>
<dbReference type="AlphaFoldDB" id="A0A7S3K695"/>
<keyword evidence="4" id="KW-0175">Coiled coil</keyword>
<proteinExistence type="predicted"/>
<evidence type="ECO:0000256" key="1">
    <source>
        <dbReference type="ARBA" id="ARBA00022574"/>
    </source>
</evidence>
<dbReference type="InterPro" id="IPR036322">
    <property type="entry name" value="WD40_repeat_dom_sf"/>
</dbReference>
<dbReference type="Gene3D" id="2.130.10.10">
    <property type="entry name" value="YVTN repeat-like/Quinoprotein amine dehydrogenase"/>
    <property type="match status" value="2"/>
</dbReference>
<evidence type="ECO:0000313" key="5">
    <source>
        <dbReference type="EMBL" id="CAE0373596.1"/>
    </source>
</evidence>
<dbReference type="SMART" id="SM00320">
    <property type="entry name" value="WD40"/>
    <property type="match status" value="4"/>
</dbReference>
<dbReference type="PANTHER" id="PTHR44019:SF8">
    <property type="entry name" value="POC1 CENTRIOLAR PROTEIN HOMOLOG"/>
    <property type="match status" value="1"/>
</dbReference>
<organism evidence="5">
    <name type="scientific">Aureoumbra lagunensis</name>
    <dbReference type="NCBI Taxonomy" id="44058"/>
    <lineage>
        <taxon>Eukaryota</taxon>
        <taxon>Sar</taxon>
        <taxon>Stramenopiles</taxon>
        <taxon>Ochrophyta</taxon>
        <taxon>Pelagophyceae</taxon>
        <taxon>Pelagomonadales</taxon>
        <taxon>Aureoumbra</taxon>
    </lineage>
</organism>
<keyword evidence="1 3" id="KW-0853">WD repeat</keyword>
<dbReference type="EMBL" id="HBIJ01022101">
    <property type="protein sequence ID" value="CAE0373596.1"/>
    <property type="molecule type" value="Transcribed_RNA"/>
</dbReference>